<gene>
    <name evidence="15" type="ORF">OCBIM_22030780mg</name>
</gene>
<reference evidence="15" key="1">
    <citation type="submission" date="2015-07" db="EMBL/GenBank/DDBJ databases">
        <title>MeaNS - Measles Nucleotide Surveillance Program.</title>
        <authorList>
            <person name="Tran T."/>
            <person name="Druce J."/>
        </authorList>
    </citation>
    <scope>NUCLEOTIDE SEQUENCE</scope>
    <source>
        <strain evidence="15">UCB-OBI-ISO-001</strain>
        <tissue evidence="15">Gonad</tissue>
    </source>
</reference>
<dbReference type="Gene3D" id="1.10.10.1700">
    <property type="entry name" value="Histone-lysine N-methyltransferase"/>
    <property type="match status" value="1"/>
</dbReference>
<dbReference type="InterPro" id="IPR039977">
    <property type="entry name" value="Suv4-20/Set9"/>
</dbReference>
<feature type="compositionally biased region" description="Basic residues" evidence="13">
    <location>
        <begin position="1025"/>
        <end position="1043"/>
    </location>
</feature>
<dbReference type="EMBL" id="KQ421086">
    <property type="protein sequence ID" value="KOF78430.1"/>
    <property type="molecule type" value="Genomic_DNA"/>
</dbReference>
<feature type="region of interest" description="Disordered" evidence="13">
    <location>
        <begin position="1093"/>
        <end position="1163"/>
    </location>
</feature>
<evidence type="ECO:0000313" key="15">
    <source>
        <dbReference type="EMBL" id="KOF78430.1"/>
    </source>
</evidence>
<evidence type="ECO:0000256" key="1">
    <source>
        <dbReference type="ARBA" id="ARBA00004123"/>
    </source>
</evidence>
<keyword evidence="7" id="KW-0808">Transferase</keyword>
<dbReference type="GO" id="GO:0140941">
    <property type="term" value="F:histone H4K20me methyltransferase activity"/>
    <property type="evidence" value="ECO:0007669"/>
    <property type="project" value="UniProtKB-EC"/>
</dbReference>
<protein>
    <recommendedName>
        <fullName evidence="3">[histone H4]-N-methyl-L-lysine(20) N-methyltransferase</fullName>
        <ecNumber evidence="3">2.1.1.362</ecNumber>
    </recommendedName>
</protein>
<accession>A0A0L8GP80</accession>
<dbReference type="SMART" id="SM00317">
    <property type="entry name" value="SET"/>
    <property type="match status" value="1"/>
</dbReference>
<dbReference type="CDD" id="cd19186">
    <property type="entry name" value="SET_Suv4-20"/>
    <property type="match status" value="1"/>
</dbReference>
<evidence type="ECO:0000256" key="7">
    <source>
        <dbReference type="ARBA" id="ARBA00022679"/>
    </source>
</evidence>
<feature type="compositionally biased region" description="Low complexity" evidence="13">
    <location>
        <begin position="1093"/>
        <end position="1116"/>
    </location>
</feature>
<feature type="region of interest" description="Disordered" evidence="13">
    <location>
        <begin position="680"/>
        <end position="749"/>
    </location>
</feature>
<evidence type="ECO:0000256" key="8">
    <source>
        <dbReference type="ARBA" id="ARBA00022691"/>
    </source>
</evidence>
<dbReference type="PANTHER" id="PTHR12977">
    <property type="entry name" value="SUPPRESSOR OF VARIEGATION 4-20-RELATED"/>
    <property type="match status" value="1"/>
</dbReference>
<keyword evidence="4" id="KW-0158">Chromosome</keyword>
<feature type="compositionally biased region" description="Low complexity" evidence="13">
    <location>
        <begin position="1142"/>
        <end position="1151"/>
    </location>
</feature>
<name>A0A0L8GP80_OCTBM</name>
<dbReference type="SUPFAM" id="SSF82199">
    <property type="entry name" value="SET domain"/>
    <property type="match status" value="1"/>
</dbReference>
<dbReference type="PROSITE" id="PS51570">
    <property type="entry name" value="SAM_MT43_SUVAR420_2"/>
    <property type="match status" value="1"/>
</dbReference>
<keyword evidence="10" id="KW-0805">Transcription regulation</keyword>
<evidence type="ECO:0000256" key="10">
    <source>
        <dbReference type="ARBA" id="ARBA00023015"/>
    </source>
</evidence>
<dbReference type="KEGG" id="obi:106875752"/>
<evidence type="ECO:0000259" key="14">
    <source>
        <dbReference type="PROSITE" id="PS50280"/>
    </source>
</evidence>
<keyword evidence="6" id="KW-0489">Methyltransferase</keyword>
<keyword evidence="11" id="KW-0804">Transcription</keyword>
<evidence type="ECO:0000256" key="2">
    <source>
        <dbReference type="ARBA" id="ARBA00004286"/>
    </source>
</evidence>
<dbReference type="AlphaFoldDB" id="A0A0L8GP80"/>
<dbReference type="GO" id="GO:0005694">
    <property type="term" value="C:chromosome"/>
    <property type="evidence" value="ECO:0007669"/>
    <property type="project" value="UniProtKB-SubCell"/>
</dbReference>
<keyword evidence="9" id="KW-0156">Chromatin regulator</keyword>
<dbReference type="Gene3D" id="2.170.270.10">
    <property type="entry name" value="SET domain"/>
    <property type="match status" value="1"/>
</dbReference>
<proteinExistence type="predicted"/>
<dbReference type="GO" id="GO:0005634">
    <property type="term" value="C:nucleus"/>
    <property type="evidence" value="ECO:0007669"/>
    <property type="project" value="UniProtKB-SubCell"/>
</dbReference>
<comment type="subcellular location">
    <subcellularLocation>
        <location evidence="2">Chromosome</location>
    </subcellularLocation>
    <subcellularLocation>
        <location evidence="1">Nucleus</location>
    </subcellularLocation>
</comment>
<evidence type="ECO:0000256" key="12">
    <source>
        <dbReference type="ARBA" id="ARBA00023242"/>
    </source>
</evidence>
<dbReference type="Pfam" id="PF00856">
    <property type="entry name" value="SET"/>
    <property type="match status" value="1"/>
</dbReference>
<dbReference type="InterPro" id="IPR046341">
    <property type="entry name" value="SET_dom_sf"/>
</dbReference>
<evidence type="ECO:0000256" key="4">
    <source>
        <dbReference type="ARBA" id="ARBA00022454"/>
    </source>
</evidence>
<dbReference type="PANTHER" id="PTHR12977:SF4">
    <property type="entry name" value="HISTONE-LYSINE N-METHYLTRANSFERASE KMT5B"/>
    <property type="match status" value="1"/>
</dbReference>
<feature type="compositionally biased region" description="Polar residues" evidence="13">
    <location>
        <begin position="680"/>
        <end position="695"/>
    </location>
</feature>
<dbReference type="InterPro" id="IPR041938">
    <property type="entry name" value="Hist-Lys_N-MTase_N"/>
</dbReference>
<feature type="region of interest" description="Disordered" evidence="13">
    <location>
        <begin position="1018"/>
        <end position="1050"/>
    </location>
</feature>
<dbReference type="FunFam" id="1.10.10.1700:FF:000001">
    <property type="entry name" value="Histone-lysine N-methyltransferase"/>
    <property type="match status" value="1"/>
</dbReference>
<keyword evidence="8" id="KW-0949">S-adenosyl-L-methionine</keyword>
<sequence>MVVEGGSSRYSPSTGMTAKELCENDDLATSLILDPYLGFITHKMNTKHKPLRGRQEELTALVEKFMKDQCYEDTYAKFLCEDVVRNFLIGKSKENRRIFREHVYRYLRMFDKDAGFKLIPCYRYKCDGQVGGKICSTRKWRKQNRVPMLVGCIAELTKLEEEQLLKPGLNDFSVMFSCRKNCAQLWLGPASFINHDCRPNCKFVSTGRDTACVEVLRDIESNEEITCYYGEDFFGDKNCLCECVTCERRKKGAFQVKDPPGSPELDQGYKFRDTNDRINRMKNQALQSKMSIRVNEAYISGNENWDFRSTNLKKNGHLLKSAELKKRGITRYDAEILLSQGINLPEPKVVLERQLPVSINGSRSVNLSEAMHRDQRNARRKRAKQSPNKSVHKNGCTEVGTAAASSEEMKATPSDGTARIPDISIADEVPAELSVSSSQQTKETFSSTAIVPSASELSNEQAKTEAFKSDSQSAVLHLNNSRKPSKLDAADTVSDSCNNGSLTNGNSQFNQDKYQLDCEGAQRENPEIELVPPSLALPSVTLQQETKQGQTLSALVLNGEDNTKIELKTALESKISPLVPAKNICQKDFYPTTNENSQKLETPSKISCLTNGDTAEKLGGQSDCLRPNQLTINSKNDCWKSLTDSEIAASTHSMANLQVSDVSMDSTAIYNQDKKPFINKSKQSISLKNNTTVRSSPRLRQKPFDQNSSDGHDDETSSKMNGEVLSDVLDSPSKRTKSTDTENMPLETDPIFFPKSIKMELSSPKNIKSEVLSPQGDSEQNVIPSFPPLLSKIKVECFPPKISHTDTLFPSSPTNTESISVPKIKREDNPFLYYTSENIAKSPQAAKLSSQFSEKTCNSLSNKILLSTPCHKAPSAPSSQKHSQSDEVFKHSFLQSKIQSTPPHLNYIHAAADVSAGLQRTSKIEASQFSEKPSGLVPSPQSDVLPSPVQTTKFDLINQSVPKVCVNLLDKFSETSPTSYTLLNTPGSLKLRIRDPSIKSSFPEITRKMFNQQCKKSSPIAAAGSKHHKLTNTKRKHSLPRCHTRYDSSLETESQYKIPKLTIRMRRDPILEEHLSSNQSNCVLFDLEDSSSSSSSLSSSSSSSTSSSSSSSSSSSAPREAHCDRSSSSSSSHKHRRHHRNSSSSSSSNISKHTEHSYLATQKQTKSTLDYHYQSCRPIQTTPKKLRLKLRDCAFELHIPPGSIAE</sequence>
<evidence type="ECO:0000256" key="3">
    <source>
        <dbReference type="ARBA" id="ARBA00012188"/>
    </source>
</evidence>
<dbReference type="PROSITE" id="PS50280">
    <property type="entry name" value="SET"/>
    <property type="match status" value="1"/>
</dbReference>
<evidence type="ECO:0000256" key="13">
    <source>
        <dbReference type="SAM" id="MobiDB-lite"/>
    </source>
</evidence>
<dbReference type="InterPro" id="IPR025790">
    <property type="entry name" value="Suv4-20_animal"/>
</dbReference>
<dbReference type="GO" id="GO:0032259">
    <property type="term" value="P:methylation"/>
    <property type="evidence" value="ECO:0007669"/>
    <property type="project" value="UniProtKB-KW"/>
</dbReference>
<evidence type="ECO:0000256" key="5">
    <source>
        <dbReference type="ARBA" id="ARBA00022491"/>
    </source>
</evidence>
<evidence type="ECO:0000256" key="6">
    <source>
        <dbReference type="ARBA" id="ARBA00022603"/>
    </source>
</evidence>
<dbReference type="OrthoDB" id="6627536at2759"/>
<dbReference type="STRING" id="37653.A0A0L8GP80"/>
<dbReference type="InterPro" id="IPR044426">
    <property type="entry name" value="Suv4-20_SET"/>
</dbReference>
<keyword evidence="5" id="KW-0678">Repressor</keyword>
<feature type="domain" description="SET" evidence="14">
    <location>
        <begin position="130"/>
        <end position="230"/>
    </location>
</feature>
<organism evidence="15">
    <name type="scientific">Octopus bimaculoides</name>
    <name type="common">California two-spotted octopus</name>
    <dbReference type="NCBI Taxonomy" id="37653"/>
    <lineage>
        <taxon>Eukaryota</taxon>
        <taxon>Metazoa</taxon>
        <taxon>Spiralia</taxon>
        <taxon>Lophotrochozoa</taxon>
        <taxon>Mollusca</taxon>
        <taxon>Cephalopoda</taxon>
        <taxon>Coleoidea</taxon>
        <taxon>Octopodiformes</taxon>
        <taxon>Octopoda</taxon>
        <taxon>Incirrata</taxon>
        <taxon>Octopodidae</taxon>
        <taxon>Octopus</taxon>
    </lineage>
</organism>
<dbReference type="EC" id="2.1.1.362" evidence="3"/>
<dbReference type="FunFam" id="2.170.270.10:FF:000006">
    <property type="entry name" value="Histone-lysine N-methyltransferase"/>
    <property type="match status" value="1"/>
</dbReference>
<feature type="compositionally biased region" description="Basic residues" evidence="13">
    <location>
        <begin position="1132"/>
        <end position="1141"/>
    </location>
</feature>
<feature type="region of interest" description="Disordered" evidence="13">
    <location>
        <begin position="364"/>
        <end position="396"/>
    </location>
</feature>
<evidence type="ECO:0000256" key="11">
    <source>
        <dbReference type="ARBA" id="ARBA00023163"/>
    </source>
</evidence>
<keyword evidence="12" id="KW-0539">Nucleus</keyword>
<dbReference type="InterPro" id="IPR001214">
    <property type="entry name" value="SET_dom"/>
</dbReference>
<evidence type="ECO:0000256" key="9">
    <source>
        <dbReference type="ARBA" id="ARBA00022853"/>
    </source>
</evidence>